<proteinExistence type="predicted"/>
<sequence>MTHIANDRARFEFASDPSHGWLIVSLGELMAAGLTERDITPYSYRHPEGELIALEEDCDARTFLAIWEKRLQRPVEFVDTSLYPNIRAWPAFGTKRCGAVQ</sequence>
<dbReference type="RefSeq" id="WP_342075118.1">
    <property type="nucleotide sequence ID" value="NZ_CP151764.2"/>
</dbReference>
<dbReference type="Proteomes" id="UP001470809">
    <property type="component" value="Plasmid pSS1-5"/>
</dbReference>
<dbReference type="AlphaFoldDB" id="A0AAN0M6X3"/>
<accession>A0AAN0M6X3</accession>
<keyword evidence="1" id="KW-0614">Plasmid</keyword>
<name>A0AAN0M6X3_9RHOB</name>
<dbReference type="EMBL" id="CP151764">
    <property type="protein sequence ID" value="WZU65785.1"/>
    <property type="molecule type" value="Genomic_DNA"/>
</dbReference>
<gene>
    <name evidence="1" type="ORF">AABB31_01380</name>
</gene>
<protein>
    <submittedName>
        <fullName evidence="1">Uncharacterized protein</fullName>
    </submittedName>
</protein>
<evidence type="ECO:0000313" key="1">
    <source>
        <dbReference type="EMBL" id="WZU65785.1"/>
    </source>
</evidence>
<keyword evidence="2" id="KW-1185">Reference proteome</keyword>
<organism evidence="1 2">
    <name type="scientific">Yoonia rhodophyticola</name>
    <dbReference type="NCBI Taxonomy" id="3137370"/>
    <lineage>
        <taxon>Bacteria</taxon>
        <taxon>Pseudomonadati</taxon>
        <taxon>Pseudomonadota</taxon>
        <taxon>Alphaproteobacteria</taxon>
        <taxon>Rhodobacterales</taxon>
        <taxon>Paracoccaceae</taxon>
        <taxon>Yoonia</taxon>
    </lineage>
</organism>
<geneLocation type="plasmid" evidence="1 2">
    <name>pSS1-5</name>
</geneLocation>
<reference evidence="1" key="1">
    <citation type="submission" date="2024-08" db="EMBL/GenBank/DDBJ databases">
        <title>Phylogenomic analyses of a clade within the roseobacter group suggest taxonomic reassignments of species of the genera Aestuariivita, Citreicella, Loktanella, Nautella, Pelagibaca, Ruegeria, Thalassobius, Thiobacimonas and Tropicibacter, and the proposal o.</title>
        <authorList>
            <person name="Jeon C.O."/>
        </authorList>
    </citation>
    <scope>NUCLEOTIDE SEQUENCE</scope>
    <source>
        <strain evidence="1">SS1-5</strain>
        <plasmid evidence="1">pSS1-5</plasmid>
    </source>
</reference>
<evidence type="ECO:0000313" key="2">
    <source>
        <dbReference type="Proteomes" id="UP001470809"/>
    </source>
</evidence>
<dbReference type="KEGG" id="yrh:AABB31_01380"/>